<organism evidence="1 2">
    <name type="scientific">Saccoglossus kowalevskii</name>
    <name type="common">Acorn worm</name>
    <dbReference type="NCBI Taxonomy" id="10224"/>
    <lineage>
        <taxon>Eukaryota</taxon>
        <taxon>Metazoa</taxon>
        <taxon>Hemichordata</taxon>
        <taxon>Enteropneusta</taxon>
        <taxon>Harrimaniidae</taxon>
        <taxon>Saccoglossus</taxon>
    </lineage>
</organism>
<proteinExistence type="predicted"/>
<accession>A0ABM0MJJ5</accession>
<protein>
    <submittedName>
        <fullName evidence="2">Uncharacterized protein LOC102808349</fullName>
    </submittedName>
</protein>
<evidence type="ECO:0000313" key="1">
    <source>
        <dbReference type="Proteomes" id="UP000694865"/>
    </source>
</evidence>
<dbReference type="PANTHER" id="PTHR47160">
    <property type="entry name" value="PUTATIVE-RELATED"/>
    <property type="match status" value="1"/>
</dbReference>
<evidence type="ECO:0000313" key="2">
    <source>
        <dbReference type="RefSeq" id="XP_006820186.1"/>
    </source>
</evidence>
<reference evidence="2" key="1">
    <citation type="submission" date="2025-08" db="UniProtKB">
        <authorList>
            <consortium name="RefSeq"/>
        </authorList>
    </citation>
    <scope>IDENTIFICATION</scope>
    <source>
        <tissue evidence="2">Testes</tissue>
    </source>
</reference>
<sequence>MSRREKKDYKKILKIAKRAVPGLKLERVIVDFEAAIWKAIYSVFPDVAIQGCSFHWTQAVWRKVQHLGLQVPYMENGPVHDYIRELMALPFLPEEHIKASFNILAEKATPGLQDLLDYIRSTWLDSSVWPPSTWSVYNKSVHTNNDVEGWHRRINAKAGRSHLQLYVLIPFIYREARLVSIQVRLVKEGKLRRYQQKQYKRIQGKLFNLWEKYEQREISTSKLLRACSKINGPGL</sequence>
<dbReference type="PANTHER" id="PTHR47160:SF10">
    <property type="entry name" value="MULE TRANSPOSASE DOMAIN-CONTAINING PROTEIN"/>
    <property type="match status" value="1"/>
</dbReference>
<dbReference type="Proteomes" id="UP000694865">
    <property type="component" value="Unplaced"/>
</dbReference>
<dbReference type="RefSeq" id="XP_006820186.1">
    <property type="nucleotide sequence ID" value="XM_006820123.1"/>
</dbReference>
<name>A0ABM0MJJ5_SACKO</name>
<dbReference type="GeneID" id="102808349"/>
<gene>
    <name evidence="2" type="primary">LOC102808349</name>
</gene>
<keyword evidence="1" id="KW-1185">Reference proteome</keyword>